<evidence type="ECO:0000313" key="2">
    <source>
        <dbReference type="Proteomes" id="UP000015480"/>
    </source>
</evidence>
<dbReference type="Proteomes" id="UP000015480">
    <property type="component" value="Chromosome"/>
</dbReference>
<name>S5Y070_PARAH</name>
<reference evidence="1 2" key="1">
    <citation type="journal article" date="2014" name="BMC Genomics">
        <title>Architecture and functions of a multipartite genome of the methylotrophic bacterium Paracoccus aminophilus JCM 7686, containing primary and secondary chromids.</title>
        <authorList>
            <person name="Dziewit L."/>
            <person name="Czarnecki J."/>
            <person name="Wibberg D."/>
            <person name="Radlinska M."/>
            <person name="Mrozek P."/>
            <person name="Szymczak M."/>
            <person name="Schluter A."/>
            <person name="Puhler A."/>
            <person name="Bartosik D."/>
        </authorList>
    </citation>
    <scope>NUCLEOTIDE SEQUENCE [LARGE SCALE GENOMIC DNA]</scope>
    <source>
        <strain evidence="1">JCM 7686</strain>
    </source>
</reference>
<gene>
    <name evidence="1" type="ORF">JCM7686_1989</name>
</gene>
<dbReference type="HOGENOM" id="CLU_893847_0_0_5"/>
<proteinExistence type="predicted"/>
<dbReference type="KEGG" id="pami:JCM7686_1989"/>
<sequence length="311" mass="35397">MIVEKRSRFFRLYDFTCTPRKPRGVALPLVGADSLMSIFQDAIRKGVASVPQSNGDVVELVSVELCEEKTHLALLFHRANPDAPDPIYRRRTHSGLNLRASDKGDDEEQAYSAHMVIDVKPLRLGVYRMTLEEVPGLSATSVVGVLKNVASAIEYECEDDRRQVLKTYTVINCDGYSSESLEQALTKGRINYIDLWKGPDKDLEQDGAYAPSRQKVSLRVYEPITRHNYRDRFLSIFSLSRDKGFDDVRVRIDFDDDRRSRVVTLNREDAAANILFVRSKHFDFGDDLDLCYVSLHKPLIDVAKVYLSEVT</sequence>
<protein>
    <submittedName>
        <fullName evidence="1">Uncharacterized protein</fullName>
    </submittedName>
</protein>
<dbReference type="eggNOG" id="ENOG5033NGR">
    <property type="taxonomic scope" value="Bacteria"/>
</dbReference>
<accession>S5Y070</accession>
<keyword evidence="2" id="KW-1185">Reference proteome</keyword>
<organism evidence="1 2">
    <name type="scientific">Paracoccus aminophilus JCM 7686</name>
    <dbReference type="NCBI Taxonomy" id="1367847"/>
    <lineage>
        <taxon>Bacteria</taxon>
        <taxon>Pseudomonadati</taxon>
        <taxon>Pseudomonadota</taxon>
        <taxon>Alphaproteobacteria</taxon>
        <taxon>Rhodobacterales</taxon>
        <taxon>Paracoccaceae</taxon>
        <taxon>Paracoccus</taxon>
    </lineage>
</organism>
<dbReference type="EMBL" id="CP006650">
    <property type="protein sequence ID" value="AGT09090.1"/>
    <property type="molecule type" value="Genomic_DNA"/>
</dbReference>
<dbReference type="AlphaFoldDB" id="S5Y070"/>
<evidence type="ECO:0000313" key="1">
    <source>
        <dbReference type="EMBL" id="AGT09090.1"/>
    </source>
</evidence>